<dbReference type="STRING" id="51028.A0A0N4V940"/>
<keyword evidence="2 6" id="KW-0812">Transmembrane</keyword>
<dbReference type="GO" id="GO:0016020">
    <property type="term" value="C:membrane"/>
    <property type="evidence" value="ECO:0007669"/>
    <property type="project" value="UniProtKB-SubCell"/>
</dbReference>
<accession>A0A0N4V940</accession>
<dbReference type="Gene3D" id="1.20.1250.20">
    <property type="entry name" value="MFS general substrate transporter like domains"/>
    <property type="match status" value="1"/>
</dbReference>
<dbReference type="PANTHER" id="PTHR24064">
    <property type="entry name" value="SOLUTE CARRIER FAMILY 22 MEMBER"/>
    <property type="match status" value="1"/>
</dbReference>
<evidence type="ECO:0000313" key="9">
    <source>
        <dbReference type="WBParaSite" id="EVEC_0000691401-mRNA-1"/>
    </source>
</evidence>
<name>A0A0N4V940_ENTVE</name>
<feature type="transmembrane region" description="Helical" evidence="6">
    <location>
        <begin position="111"/>
        <end position="131"/>
    </location>
</feature>
<evidence type="ECO:0000313" key="7">
    <source>
        <dbReference type="EMBL" id="VDD91711.1"/>
    </source>
</evidence>
<proteinExistence type="predicted"/>
<dbReference type="Proteomes" id="UP000274131">
    <property type="component" value="Unassembled WGS sequence"/>
</dbReference>
<feature type="region of interest" description="Disordered" evidence="5">
    <location>
        <begin position="265"/>
        <end position="291"/>
    </location>
</feature>
<sequence>MLFFVQESPRWLLQKGKLDEARNAVLTMGKWDRTNTPEKEAEVDEIIENERKRIRQASENQEPQTRYYTYHLFSTRSLAIYSTFFAYSLMITSTISYGILFNFDKLSGSPYVSVMIVGALRYAINICAAIIDIKFKWVGRRLLHSVSMGSISAFLGIVFIIFVFDVSSMMPAVRYLALAASATCSEIYILNAVQPSELFPTAIRNIGIGFIQTFNRIGNTIAPQIYVVGNLWYPLPYFVMFAMSLAELIAYLIFIPETKGKQMAEAMPGEKKKAVSANSPTKEEAEPLKRT</sequence>
<comment type="subcellular location">
    <subcellularLocation>
        <location evidence="1">Membrane</location>
        <topology evidence="1">Multi-pass membrane protein</topology>
    </subcellularLocation>
</comment>
<gene>
    <name evidence="7" type="ORF">EVEC_LOCUS6462</name>
</gene>
<evidence type="ECO:0000256" key="1">
    <source>
        <dbReference type="ARBA" id="ARBA00004141"/>
    </source>
</evidence>
<evidence type="ECO:0000256" key="4">
    <source>
        <dbReference type="ARBA" id="ARBA00023136"/>
    </source>
</evidence>
<feature type="transmembrane region" description="Helical" evidence="6">
    <location>
        <begin position="143"/>
        <end position="164"/>
    </location>
</feature>
<dbReference type="SUPFAM" id="SSF103473">
    <property type="entry name" value="MFS general substrate transporter"/>
    <property type="match status" value="1"/>
</dbReference>
<dbReference type="GO" id="GO:0022857">
    <property type="term" value="F:transmembrane transporter activity"/>
    <property type="evidence" value="ECO:0007669"/>
    <property type="project" value="InterPro"/>
</dbReference>
<dbReference type="WBParaSite" id="EVEC_0000691401-mRNA-1">
    <property type="protein sequence ID" value="EVEC_0000691401-mRNA-1"/>
    <property type="gene ID" value="EVEC_0000691401"/>
</dbReference>
<evidence type="ECO:0000256" key="3">
    <source>
        <dbReference type="ARBA" id="ARBA00022989"/>
    </source>
</evidence>
<organism evidence="9">
    <name type="scientific">Enterobius vermicularis</name>
    <name type="common">Human pinworm</name>
    <dbReference type="NCBI Taxonomy" id="51028"/>
    <lineage>
        <taxon>Eukaryota</taxon>
        <taxon>Metazoa</taxon>
        <taxon>Ecdysozoa</taxon>
        <taxon>Nematoda</taxon>
        <taxon>Chromadorea</taxon>
        <taxon>Rhabditida</taxon>
        <taxon>Spirurina</taxon>
        <taxon>Oxyuridomorpha</taxon>
        <taxon>Oxyuroidea</taxon>
        <taxon>Oxyuridae</taxon>
        <taxon>Enterobius</taxon>
    </lineage>
</organism>
<dbReference type="Pfam" id="PF00083">
    <property type="entry name" value="Sugar_tr"/>
    <property type="match status" value="1"/>
</dbReference>
<dbReference type="InterPro" id="IPR036259">
    <property type="entry name" value="MFS_trans_sf"/>
</dbReference>
<feature type="compositionally biased region" description="Basic and acidic residues" evidence="5">
    <location>
        <begin position="281"/>
        <end position="291"/>
    </location>
</feature>
<dbReference type="EMBL" id="UXUI01008520">
    <property type="protein sequence ID" value="VDD91711.1"/>
    <property type="molecule type" value="Genomic_DNA"/>
</dbReference>
<keyword evidence="3 6" id="KW-1133">Transmembrane helix</keyword>
<feature type="transmembrane region" description="Helical" evidence="6">
    <location>
        <begin position="235"/>
        <end position="254"/>
    </location>
</feature>
<keyword evidence="4 6" id="KW-0472">Membrane</keyword>
<dbReference type="OrthoDB" id="3936150at2759"/>
<feature type="transmembrane region" description="Helical" evidence="6">
    <location>
        <begin position="78"/>
        <end position="99"/>
    </location>
</feature>
<evidence type="ECO:0000256" key="2">
    <source>
        <dbReference type="ARBA" id="ARBA00022692"/>
    </source>
</evidence>
<evidence type="ECO:0000256" key="5">
    <source>
        <dbReference type="SAM" id="MobiDB-lite"/>
    </source>
</evidence>
<protein>
    <submittedName>
        <fullName evidence="9">MFS domain-containing protein</fullName>
    </submittedName>
</protein>
<reference evidence="9" key="1">
    <citation type="submission" date="2017-02" db="UniProtKB">
        <authorList>
            <consortium name="WormBaseParasite"/>
        </authorList>
    </citation>
    <scope>IDENTIFICATION</scope>
</reference>
<dbReference type="AlphaFoldDB" id="A0A0N4V940"/>
<reference evidence="7 8" key="2">
    <citation type="submission" date="2018-10" db="EMBL/GenBank/DDBJ databases">
        <authorList>
            <consortium name="Pathogen Informatics"/>
        </authorList>
    </citation>
    <scope>NUCLEOTIDE SEQUENCE [LARGE SCALE GENOMIC DNA]</scope>
</reference>
<dbReference type="InterPro" id="IPR005828">
    <property type="entry name" value="MFS_sugar_transport-like"/>
</dbReference>
<keyword evidence="8" id="KW-1185">Reference proteome</keyword>
<evidence type="ECO:0000256" key="6">
    <source>
        <dbReference type="SAM" id="Phobius"/>
    </source>
</evidence>
<evidence type="ECO:0000313" key="8">
    <source>
        <dbReference type="Proteomes" id="UP000274131"/>
    </source>
</evidence>